<dbReference type="SMART" id="SM00202">
    <property type="entry name" value="SR"/>
    <property type="match status" value="2"/>
</dbReference>
<dbReference type="SMART" id="SM00135">
    <property type="entry name" value="LY"/>
    <property type="match status" value="10"/>
</dbReference>
<keyword evidence="2" id="KW-0677">Repeat</keyword>
<feature type="disulfide bond" evidence="5">
    <location>
        <begin position="596"/>
        <end position="606"/>
    </location>
</feature>
<dbReference type="AlphaFoldDB" id="A0A8W8L7B4"/>
<dbReference type="SUPFAM" id="SSF63825">
    <property type="entry name" value="YWTD domain"/>
    <property type="match status" value="2"/>
</dbReference>
<feature type="repeat" description="LDL-receptor class B" evidence="6">
    <location>
        <begin position="334"/>
        <end position="376"/>
    </location>
</feature>
<dbReference type="Pfam" id="PF00058">
    <property type="entry name" value="Ldl_recept_b"/>
    <property type="match status" value="2"/>
</dbReference>
<dbReference type="Pfam" id="PF16472">
    <property type="entry name" value="DUF5050"/>
    <property type="match status" value="1"/>
</dbReference>
<dbReference type="FunFam" id="3.10.250.10:FF:000011">
    <property type="entry name" value="Scavenger receptor class A member 5"/>
    <property type="match status" value="1"/>
</dbReference>
<dbReference type="InterPro" id="IPR032485">
    <property type="entry name" value="LRP1-like_beta_prop"/>
</dbReference>
<dbReference type="FunFam" id="2.120.10.30:FF:000132">
    <property type="entry name" value="Uncharacterized protein"/>
    <property type="match status" value="2"/>
</dbReference>
<keyword evidence="4" id="KW-0325">Glycoprotein</keyword>
<dbReference type="Gene3D" id="2.120.10.30">
    <property type="entry name" value="TolB, C-terminal domain"/>
    <property type="match status" value="2"/>
</dbReference>
<evidence type="ECO:0000256" key="7">
    <source>
        <dbReference type="SAM" id="SignalP"/>
    </source>
</evidence>
<feature type="chain" id="PRO_5036484509" description="SRCR domain-containing protein" evidence="7">
    <location>
        <begin position="21"/>
        <end position="894"/>
    </location>
</feature>
<evidence type="ECO:0000256" key="4">
    <source>
        <dbReference type="ARBA" id="ARBA00023180"/>
    </source>
</evidence>
<dbReference type="OrthoDB" id="9990982at2759"/>
<dbReference type="SUPFAM" id="SSF57302">
    <property type="entry name" value="Snake toxin-like"/>
    <property type="match status" value="1"/>
</dbReference>
<sequence length="894" mass="98462">MKSRIFVFTIIGFLIPYCAALERDKKAVQSCYECSNIADPSQCTRVVTCRANEVCYTEAHSTSSIFQSTVYSLGCRASTLCDAISHGGGVVGRKRNVRQLNTHCNSCCRTNNCNRNLCGATGHTGPTVSTSSSTYVRLLGGSHAYEGRVEVFHGGIWGSICDDNWGGHEAQVVCGMLGYSRSGSGGAQGGLFGAAPTYAKIFMDEVNCTGTEASIDLCHFNGWGVHDCGHDEDAGVICNSASTEDNIIFLLDTGLGGVIFRMDLNTQSYVPIPMNSLYTPTAFDYDPTDGRIYFVDYRLRQLMSVHFSGTDVRELKQLDANADLEKIQVDPINRKLFYADTGNDLIGSINLDGTGYRVVVNQSLDEPRDLALVPATQTIYWTDWGTSPKIEKASYDGSNRQTLASTGLKWPNGLAYDYEENRLYFVDAGTHKIEAMQPDGSSRSVILTDSSAHFFAVSPYHQYLYYTDWNQHTVMRVNKDGSGKTNIGPTGFRQLADIRVHKYGYGMPGVVTPSPIVVDESHIFVRLVGRGDHNEGLVEVYINGEWGTICDDMWDDREAKVVCEMLGFGKTNAKAVSRAYYGTDNSIIIFLDDVNCTGEESHIAQCTKIGDWGLHNCDHREDAGVNCTFDVTTIRDFVLVADSYIQEIYRMDLETGSYSAIPQYSVNTPIGIDYDPLTHTVFYSDVGLHLIKSTDLDGNNEKILKRLNSVAIPDGLVIDVQNRLIFYSDTGNDVIVKMNMDGTGVVNVTNTNLDEPRAVTLDVANQVIYWTDWGAHPKIEKSNYDGSNRQTLIDSGLKFPNGLVYDGTTNKLYLCDAGTNKIEVMDTNGQNRQLIFQDAGAHFFGIDVDSQYIYVSDWTKDGVIRLNKDGSGETPVGPPSFGKLNGISLYHQGG</sequence>
<proteinExistence type="predicted"/>
<evidence type="ECO:0000256" key="3">
    <source>
        <dbReference type="ARBA" id="ARBA00023157"/>
    </source>
</evidence>
<feature type="disulfide bond" evidence="5">
    <location>
        <begin position="208"/>
        <end position="218"/>
    </location>
</feature>
<feature type="repeat" description="LDL-receptor class B" evidence="6">
    <location>
        <begin position="723"/>
        <end position="765"/>
    </location>
</feature>
<feature type="repeat" description="LDL-receptor class B" evidence="6">
    <location>
        <begin position="377"/>
        <end position="420"/>
    </location>
</feature>
<keyword evidence="1 7" id="KW-0732">Signal</keyword>
<dbReference type="PROSITE" id="PS50287">
    <property type="entry name" value="SRCR_2"/>
    <property type="match status" value="2"/>
</dbReference>
<accession>A0A8W8L7B4</accession>
<dbReference type="EnsemblMetazoa" id="G26717.2">
    <property type="protein sequence ID" value="G26717.2:cds"/>
    <property type="gene ID" value="G26717"/>
</dbReference>
<dbReference type="GO" id="GO:0005886">
    <property type="term" value="C:plasma membrane"/>
    <property type="evidence" value="ECO:0007669"/>
    <property type="project" value="TreeGrafter"/>
</dbReference>
<reference evidence="9" key="1">
    <citation type="submission" date="2022-08" db="UniProtKB">
        <authorList>
            <consortium name="EnsemblMetazoa"/>
        </authorList>
    </citation>
    <scope>IDENTIFICATION</scope>
    <source>
        <strain evidence="9">05x7-T-G4-1.051#20</strain>
    </source>
</reference>
<dbReference type="InterPro" id="IPR050778">
    <property type="entry name" value="Cueball_EGF_LRP_Nidogen"/>
</dbReference>
<evidence type="ECO:0000259" key="8">
    <source>
        <dbReference type="PROSITE" id="PS50287"/>
    </source>
</evidence>
<evidence type="ECO:0000313" key="9">
    <source>
        <dbReference type="EnsemblMetazoa" id="G26717.2:cds"/>
    </source>
</evidence>
<comment type="caution">
    <text evidence="5">Lacks conserved residue(s) required for the propagation of feature annotation.</text>
</comment>
<evidence type="ECO:0000256" key="5">
    <source>
        <dbReference type="PROSITE-ProRule" id="PRU00196"/>
    </source>
</evidence>
<name>A0A8W8L7B4_MAGGI</name>
<dbReference type="GO" id="GO:0017147">
    <property type="term" value="F:Wnt-protein binding"/>
    <property type="evidence" value="ECO:0007669"/>
    <property type="project" value="TreeGrafter"/>
</dbReference>
<feature type="domain" description="SRCR" evidence="8">
    <location>
        <begin position="136"/>
        <end position="239"/>
    </location>
</feature>
<evidence type="ECO:0000256" key="1">
    <source>
        <dbReference type="ARBA" id="ARBA00022729"/>
    </source>
</evidence>
<dbReference type="InterPro" id="IPR001190">
    <property type="entry name" value="SRCR"/>
</dbReference>
<dbReference type="SUPFAM" id="SSF56487">
    <property type="entry name" value="SRCR-like"/>
    <property type="match status" value="2"/>
</dbReference>
<feature type="repeat" description="LDL-receptor class B" evidence="6">
    <location>
        <begin position="766"/>
        <end position="809"/>
    </location>
</feature>
<dbReference type="PROSITE" id="PS00420">
    <property type="entry name" value="SRCR_1"/>
    <property type="match status" value="2"/>
</dbReference>
<dbReference type="OMA" id="TENRIMY"/>
<organism evidence="9 10">
    <name type="scientific">Magallana gigas</name>
    <name type="common">Pacific oyster</name>
    <name type="synonym">Crassostrea gigas</name>
    <dbReference type="NCBI Taxonomy" id="29159"/>
    <lineage>
        <taxon>Eukaryota</taxon>
        <taxon>Metazoa</taxon>
        <taxon>Spiralia</taxon>
        <taxon>Lophotrochozoa</taxon>
        <taxon>Mollusca</taxon>
        <taxon>Bivalvia</taxon>
        <taxon>Autobranchia</taxon>
        <taxon>Pteriomorphia</taxon>
        <taxon>Ostreida</taxon>
        <taxon>Ostreoidea</taxon>
        <taxon>Ostreidae</taxon>
        <taxon>Magallana</taxon>
    </lineage>
</organism>
<evidence type="ECO:0000256" key="6">
    <source>
        <dbReference type="PROSITE-ProRule" id="PRU00461"/>
    </source>
</evidence>
<dbReference type="GO" id="GO:0060070">
    <property type="term" value="P:canonical Wnt signaling pathway"/>
    <property type="evidence" value="ECO:0007669"/>
    <property type="project" value="TreeGrafter"/>
</dbReference>
<dbReference type="GO" id="GO:0042813">
    <property type="term" value="F:Wnt receptor activity"/>
    <property type="evidence" value="ECO:0007669"/>
    <property type="project" value="TreeGrafter"/>
</dbReference>
<dbReference type="InterPro" id="IPR045860">
    <property type="entry name" value="Snake_toxin-like_sf"/>
</dbReference>
<dbReference type="InterPro" id="IPR011042">
    <property type="entry name" value="6-blade_b-propeller_TolB-like"/>
</dbReference>
<dbReference type="Proteomes" id="UP000005408">
    <property type="component" value="Unassembled WGS sequence"/>
</dbReference>
<dbReference type="PANTHER" id="PTHR46513:SF13">
    <property type="entry name" value="EGF-LIKE DOMAIN-CONTAINING PROTEIN"/>
    <property type="match status" value="1"/>
</dbReference>
<dbReference type="InterPro" id="IPR036772">
    <property type="entry name" value="SRCR-like_dom_sf"/>
</dbReference>
<dbReference type="PRINTS" id="PR00258">
    <property type="entry name" value="SPERACTRCPTR"/>
</dbReference>
<protein>
    <recommendedName>
        <fullName evidence="8">SRCR domain-containing protein</fullName>
    </recommendedName>
</protein>
<evidence type="ECO:0000313" key="10">
    <source>
        <dbReference type="Proteomes" id="UP000005408"/>
    </source>
</evidence>
<dbReference type="InterPro" id="IPR000033">
    <property type="entry name" value="LDLR_classB_rpt"/>
</dbReference>
<keyword evidence="3 5" id="KW-1015">Disulfide bond</keyword>
<feature type="signal peptide" evidence="7">
    <location>
        <begin position="1"/>
        <end position="20"/>
    </location>
</feature>
<dbReference type="FunFam" id="3.10.250.10:FF:000006">
    <property type="entry name" value="neurotrypsin isoform X2"/>
    <property type="match status" value="1"/>
</dbReference>
<keyword evidence="10" id="KW-1185">Reference proteome</keyword>
<dbReference type="PROSITE" id="PS51120">
    <property type="entry name" value="LDLRB"/>
    <property type="match status" value="4"/>
</dbReference>
<dbReference type="Pfam" id="PF00530">
    <property type="entry name" value="SRCR"/>
    <property type="match status" value="2"/>
</dbReference>
<dbReference type="Gene3D" id="3.10.250.10">
    <property type="entry name" value="SRCR-like domain"/>
    <property type="match status" value="2"/>
</dbReference>
<feature type="domain" description="SRCR" evidence="8">
    <location>
        <begin position="525"/>
        <end position="628"/>
    </location>
</feature>
<evidence type="ECO:0000256" key="2">
    <source>
        <dbReference type="ARBA" id="ARBA00022737"/>
    </source>
</evidence>
<dbReference type="PANTHER" id="PTHR46513">
    <property type="entry name" value="VITELLOGENIN RECEPTOR-LIKE PROTEIN-RELATED-RELATED"/>
    <property type="match status" value="1"/>
</dbReference>